<sequence length="297" mass="32413">MLYVFAAGLLFTGLDTSAKYLVLAGMSAPFVAWMRFAEHTVLALLLLRFWSNPAVFRFASLPLQVVRGLCLAGSTIFNFAALLTLQLAETSAIYFSAPMITIALAGPLLGEWAGWRRWLAVLAGFVGVLVITRPGYGAFGIGHVFALCSTLSYCFYVILTRRMSESETPASLIFYSALAPTVLMAPVVPFSASMPPSLWHGLILLLLGVFGGIGHWFLIKAYRLATTSALAPYPYLQMAWMVASGYLVFGQLPDRWTLAGTAIIVAGGLYIIHREHRLRLKNRAAPNEDSADLAEKL</sequence>
<feature type="transmembrane region" description="Helical" evidence="1">
    <location>
        <begin position="230"/>
        <end position="249"/>
    </location>
</feature>
<protein>
    <submittedName>
        <fullName evidence="3">EamA family transporter</fullName>
    </submittedName>
</protein>
<dbReference type="PANTHER" id="PTHR22911:SF103">
    <property type="entry name" value="BLR2811 PROTEIN"/>
    <property type="match status" value="1"/>
</dbReference>
<evidence type="ECO:0000313" key="4">
    <source>
        <dbReference type="Proteomes" id="UP000241229"/>
    </source>
</evidence>
<feature type="transmembrane region" description="Helical" evidence="1">
    <location>
        <begin position="198"/>
        <end position="218"/>
    </location>
</feature>
<name>A0A2P7RSB0_9HYPH</name>
<keyword evidence="1" id="KW-0472">Membrane</keyword>
<reference evidence="3 4" key="1">
    <citation type="submission" date="2018-03" db="EMBL/GenBank/DDBJ databases">
        <title>The draft genome of Mesorhizobium sp. 6GN-30.</title>
        <authorList>
            <person name="Liu L."/>
            <person name="Li L."/>
            <person name="Wang T."/>
            <person name="Zhang X."/>
            <person name="Liang L."/>
        </authorList>
    </citation>
    <scope>NUCLEOTIDE SEQUENCE [LARGE SCALE GENOMIC DNA]</scope>
    <source>
        <strain evidence="3 4">6GN30</strain>
    </source>
</reference>
<evidence type="ECO:0000259" key="2">
    <source>
        <dbReference type="Pfam" id="PF00892"/>
    </source>
</evidence>
<feature type="transmembrane region" description="Helical" evidence="1">
    <location>
        <begin position="255"/>
        <end position="273"/>
    </location>
</feature>
<dbReference type="PANTHER" id="PTHR22911">
    <property type="entry name" value="ACYL-MALONYL CONDENSING ENZYME-RELATED"/>
    <property type="match status" value="1"/>
</dbReference>
<dbReference type="Pfam" id="PF00892">
    <property type="entry name" value="EamA"/>
    <property type="match status" value="1"/>
</dbReference>
<feature type="domain" description="EamA" evidence="2">
    <location>
        <begin position="141"/>
        <end position="271"/>
    </location>
</feature>
<dbReference type="InterPro" id="IPR037185">
    <property type="entry name" value="EmrE-like"/>
</dbReference>
<feature type="transmembrane region" description="Helical" evidence="1">
    <location>
        <begin position="68"/>
        <end position="87"/>
    </location>
</feature>
<keyword evidence="4" id="KW-1185">Reference proteome</keyword>
<accession>A0A2P7RSB0</accession>
<feature type="transmembrane region" description="Helical" evidence="1">
    <location>
        <begin position="172"/>
        <end position="192"/>
    </location>
</feature>
<keyword evidence="1" id="KW-1133">Transmembrane helix</keyword>
<dbReference type="InterPro" id="IPR000620">
    <property type="entry name" value="EamA_dom"/>
</dbReference>
<dbReference type="AlphaFoldDB" id="A0A2P7RSB0"/>
<dbReference type="OrthoDB" id="7818056at2"/>
<evidence type="ECO:0000313" key="3">
    <source>
        <dbReference type="EMBL" id="PSJ53111.1"/>
    </source>
</evidence>
<organism evidence="3 4">
    <name type="scientific">Kumtagia ephedrae</name>
    <dbReference type="NCBI Taxonomy" id="2116701"/>
    <lineage>
        <taxon>Bacteria</taxon>
        <taxon>Pseudomonadati</taxon>
        <taxon>Pseudomonadota</taxon>
        <taxon>Alphaproteobacteria</taxon>
        <taxon>Hyphomicrobiales</taxon>
        <taxon>Phyllobacteriaceae</taxon>
        <taxon>Kumtagia</taxon>
    </lineage>
</organism>
<feature type="transmembrane region" description="Helical" evidence="1">
    <location>
        <begin position="93"/>
        <end position="110"/>
    </location>
</feature>
<keyword evidence="1" id="KW-0812">Transmembrane</keyword>
<feature type="transmembrane region" description="Helical" evidence="1">
    <location>
        <begin position="141"/>
        <end position="160"/>
    </location>
</feature>
<comment type="caution">
    <text evidence="3">The sequence shown here is derived from an EMBL/GenBank/DDBJ whole genome shotgun (WGS) entry which is preliminary data.</text>
</comment>
<evidence type="ECO:0000256" key="1">
    <source>
        <dbReference type="SAM" id="Phobius"/>
    </source>
</evidence>
<proteinExistence type="predicted"/>
<dbReference type="Proteomes" id="UP000241229">
    <property type="component" value="Unassembled WGS sequence"/>
</dbReference>
<dbReference type="SUPFAM" id="SSF103481">
    <property type="entry name" value="Multidrug resistance efflux transporter EmrE"/>
    <property type="match status" value="2"/>
</dbReference>
<dbReference type="GO" id="GO:0016020">
    <property type="term" value="C:membrane"/>
    <property type="evidence" value="ECO:0007669"/>
    <property type="project" value="InterPro"/>
</dbReference>
<dbReference type="EMBL" id="PXYK01000035">
    <property type="protein sequence ID" value="PSJ53111.1"/>
    <property type="molecule type" value="Genomic_DNA"/>
</dbReference>
<gene>
    <name evidence="3" type="ORF">C7I84_25920</name>
</gene>